<reference evidence="1" key="1">
    <citation type="submission" date="2024-02" db="EMBL/GenBank/DDBJ databases">
        <title>Metagenome Assembled Genome of Zalaria obscura JY119.</title>
        <authorList>
            <person name="Vighnesh L."/>
            <person name="Jagadeeshwari U."/>
            <person name="Venkata Ramana C."/>
            <person name="Sasikala C."/>
        </authorList>
    </citation>
    <scope>NUCLEOTIDE SEQUENCE</scope>
    <source>
        <strain evidence="1">JY119</strain>
    </source>
</reference>
<dbReference type="EMBL" id="JAMKPW020000043">
    <property type="protein sequence ID" value="KAK8194175.1"/>
    <property type="molecule type" value="Genomic_DNA"/>
</dbReference>
<accession>A0ACC3S5W9</accession>
<name>A0ACC3S5W9_9PEZI</name>
<keyword evidence="2" id="KW-1185">Reference proteome</keyword>
<dbReference type="Proteomes" id="UP001320706">
    <property type="component" value="Unassembled WGS sequence"/>
</dbReference>
<comment type="caution">
    <text evidence="1">The sequence shown here is derived from an EMBL/GenBank/DDBJ whole genome shotgun (WGS) entry which is preliminary data.</text>
</comment>
<gene>
    <name evidence="1" type="ORF">M8818_007363</name>
</gene>
<protein>
    <submittedName>
        <fullName evidence="1">Uncharacterized protein</fullName>
    </submittedName>
</protein>
<evidence type="ECO:0000313" key="2">
    <source>
        <dbReference type="Proteomes" id="UP001320706"/>
    </source>
</evidence>
<organism evidence="1 2">
    <name type="scientific">Zalaria obscura</name>
    <dbReference type="NCBI Taxonomy" id="2024903"/>
    <lineage>
        <taxon>Eukaryota</taxon>
        <taxon>Fungi</taxon>
        <taxon>Dikarya</taxon>
        <taxon>Ascomycota</taxon>
        <taxon>Pezizomycotina</taxon>
        <taxon>Dothideomycetes</taxon>
        <taxon>Dothideomycetidae</taxon>
        <taxon>Dothideales</taxon>
        <taxon>Zalariaceae</taxon>
        <taxon>Zalaria</taxon>
    </lineage>
</organism>
<evidence type="ECO:0000313" key="1">
    <source>
        <dbReference type="EMBL" id="KAK8194175.1"/>
    </source>
</evidence>
<proteinExistence type="predicted"/>
<sequence>MKLRLKDGAWHEMSYHVPTMRIVLHTSISYLATRIMLDASGLQNEGIGADVNAHARLPIIGVAQSRRLREVGETCYAPTSSYNKRILKMRGKVPITKPNIVTQLYAFLPEFSSASQVPIGFPIPSLTPLCAKLRARSDTPQIVANA</sequence>